<reference evidence="9 10" key="1">
    <citation type="submission" date="2016-01" db="EMBL/GenBank/DDBJ databases">
        <authorList>
            <person name="Oliw E.H."/>
        </authorList>
    </citation>
    <scope>NUCLEOTIDE SEQUENCE [LARGE SCALE GENOMIC DNA]</scope>
    <source>
        <strain evidence="9">LMG 22029</strain>
    </source>
</reference>
<gene>
    <name evidence="9" type="ORF">AWB64_04546</name>
</gene>
<evidence type="ECO:0000256" key="7">
    <source>
        <dbReference type="SAM" id="SignalP"/>
    </source>
</evidence>
<keyword evidence="5 9" id="KW-0378">Hydrolase</keyword>
<evidence type="ECO:0000256" key="4">
    <source>
        <dbReference type="ARBA" id="ARBA00022798"/>
    </source>
</evidence>
<dbReference type="PROSITE" id="PS51257">
    <property type="entry name" value="PROKAR_LIPOPROTEIN"/>
    <property type="match status" value="1"/>
</dbReference>
<dbReference type="SUPFAM" id="SSF51695">
    <property type="entry name" value="PLC-like phosphodiesterases"/>
    <property type="match status" value="1"/>
</dbReference>
<dbReference type="EC" id="3.1.4.46" evidence="2"/>
<dbReference type="InterPro" id="IPR030395">
    <property type="entry name" value="GP_PDE_dom"/>
</dbReference>
<dbReference type="InterPro" id="IPR017946">
    <property type="entry name" value="PLC-like_Pdiesterase_TIM-brl"/>
</dbReference>
<evidence type="ECO:0000256" key="5">
    <source>
        <dbReference type="ARBA" id="ARBA00022801"/>
    </source>
</evidence>
<sequence length="468" mass="50565">MKYERKHKKLPFPLGRVAATMALLGLSVLAGCNGNDDNANPPSVTAFSTLDGKQPLVIGHRGLPGLRPEETQPSYELAADNGADALEEDLHLSKDCVLVARHNPWLSDNTNIADVARTNASVAARKRVVPGVLVNVKWATTPTSGPSQYLTDLTNPADPKSVLKSLIVDGEDHTNDWSVTDFTAQELTTLIGGTTFDAASERPTEFNGKYPVLTFQQIIDIAKAKSASTGRPISVYPETKNPTWNNAQAIANGCGAPGSHPLEDALIKILNDNGLNTRTAPIFVQSFEPGSLKYMRSHGLNTKVVQLIDGFDTDYKTGAVIYNEITDSRPFDWTVAGDPRWFDVMLTPAGLAEIKTYADGIGPWKPQIVPLKITPFPATNPDGTPFTGSTTAATTQPATTVISDAHKAGLFVHIFTFRNEKKYLAADYQGDPSAEYLKFYRLGVDGVFSDFANTGVAARAAYLKELGR</sequence>
<dbReference type="GO" id="GO:0008889">
    <property type="term" value="F:glycerophosphodiester phosphodiesterase activity"/>
    <property type="evidence" value="ECO:0007669"/>
    <property type="project" value="UniProtKB-EC"/>
</dbReference>
<dbReference type="AlphaFoldDB" id="A0A158HEF2"/>
<protein>
    <recommendedName>
        <fullName evidence="2">glycerophosphodiester phosphodiesterase</fullName>
        <ecNumber evidence="2">3.1.4.46</ecNumber>
    </recommendedName>
</protein>
<dbReference type="PANTHER" id="PTHR43620">
    <property type="entry name" value="GLYCEROPHOSPHORYL DIESTER PHOSPHODIESTERASE"/>
    <property type="match status" value="1"/>
</dbReference>
<proteinExistence type="inferred from homology"/>
<evidence type="ECO:0000259" key="8">
    <source>
        <dbReference type="PROSITE" id="PS51704"/>
    </source>
</evidence>
<feature type="signal peptide" evidence="7">
    <location>
        <begin position="1"/>
        <end position="30"/>
    </location>
</feature>
<dbReference type="GO" id="GO:0006629">
    <property type="term" value="P:lipid metabolic process"/>
    <property type="evidence" value="ECO:0007669"/>
    <property type="project" value="InterPro"/>
</dbReference>
<comment type="similarity">
    <text evidence="1">Belongs to the glycerophosphoryl diester phosphodiesterase family.</text>
</comment>
<organism evidence="9 10">
    <name type="scientific">Caballeronia sordidicola</name>
    <name type="common">Burkholderia sordidicola</name>
    <dbReference type="NCBI Taxonomy" id="196367"/>
    <lineage>
        <taxon>Bacteria</taxon>
        <taxon>Pseudomonadati</taxon>
        <taxon>Pseudomonadota</taxon>
        <taxon>Betaproteobacteria</taxon>
        <taxon>Burkholderiales</taxon>
        <taxon>Burkholderiaceae</taxon>
        <taxon>Caballeronia</taxon>
    </lineage>
</organism>
<evidence type="ECO:0000256" key="1">
    <source>
        <dbReference type="ARBA" id="ARBA00007277"/>
    </source>
</evidence>
<dbReference type="GO" id="GO:0006071">
    <property type="term" value="P:glycerol metabolic process"/>
    <property type="evidence" value="ECO:0007669"/>
    <property type="project" value="UniProtKB-KW"/>
</dbReference>
<evidence type="ECO:0000313" key="9">
    <source>
        <dbReference type="EMBL" id="SAL42782.1"/>
    </source>
</evidence>
<dbReference type="Pfam" id="PF03009">
    <property type="entry name" value="GDPD"/>
    <property type="match status" value="1"/>
</dbReference>
<feature type="domain" description="GP-PDE" evidence="8">
    <location>
        <begin position="55"/>
        <end position="459"/>
    </location>
</feature>
<dbReference type="Proteomes" id="UP000054893">
    <property type="component" value="Unassembled WGS sequence"/>
</dbReference>
<comment type="catalytic activity">
    <reaction evidence="6">
        <text>a sn-glycero-3-phosphodiester + H2O = an alcohol + sn-glycerol 3-phosphate + H(+)</text>
        <dbReference type="Rhea" id="RHEA:12969"/>
        <dbReference type="ChEBI" id="CHEBI:15377"/>
        <dbReference type="ChEBI" id="CHEBI:15378"/>
        <dbReference type="ChEBI" id="CHEBI:30879"/>
        <dbReference type="ChEBI" id="CHEBI:57597"/>
        <dbReference type="ChEBI" id="CHEBI:83408"/>
        <dbReference type="EC" id="3.1.4.46"/>
    </reaction>
</comment>
<feature type="chain" id="PRO_5007810653" description="glycerophosphodiester phosphodiesterase" evidence="7">
    <location>
        <begin position="31"/>
        <end position="468"/>
    </location>
</feature>
<dbReference type="Gene3D" id="3.20.20.190">
    <property type="entry name" value="Phosphatidylinositol (PI) phosphodiesterase"/>
    <property type="match status" value="1"/>
</dbReference>
<keyword evidence="4" id="KW-0319">Glycerol metabolism</keyword>
<name>A0A158HEF2_CABSO</name>
<evidence type="ECO:0000256" key="3">
    <source>
        <dbReference type="ARBA" id="ARBA00022729"/>
    </source>
</evidence>
<evidence type="ECO:0000256" key="2">
    <source>
        <dbReference type="ARBA" id="ARBA00012247"/>
    </source>
</evidence>
<dbReference type="PANTHER" id="PTHR43620:SF7">
    <property type="entry name" value="GLYCEROPHOSPHODIESTER PHOSPHODIESTERASE GDPD5-RELATED"/>
    <property type="match status" value="1"/>
</dbReference>
<evidence type="ECO:0000313" key="10">
    <source>
        <dbReference type="Proteomes" id="UP000054893"/>
    </source>
</evidence>
<dbReference type="PROSITE" id="PS51704">
    <property type="entry name" value="GP_PDE"/>
    <property type="match status" value="1"/>
</dbReference>
<accession>A0A158HEF2</accession>
<dbReference type="EMBL" id="FCOC02000016">
    <property type="protein sequence ID" value="SAL42782.1"/>
    <property type="molecule type" value="Genomic_DNA"/>
</dbReference>
<evidence type="ECO:0000256" key="6">
    <source>
        <dbReference type="ARBA" id="ARBA00047512"/>
    </source>
</evidence>
<keyword evidence="3 7" id="KW-0732">Signal</keyword>